<evidence type="ECO:0000313" key="2">
    <source>
        <dbReference type="EMBL" id="CAF4489301.1"/>
    </source>
</evidence>
<dbReference type="EMBL" id="CAJNOK010064496">
    <property type="protein sequence ID" value="CAF1646802.1"/>
    <property type="molecule type" value="Genomic_DNA"/>
</dbReference>
<dbReference type="EMBL" id="CAJOBA010092190">
    <property type="protein sequence ID" value="CAF4489301.1"/>
    <property type="molecule type" value="Genomic_DNA"/>
</dbReference>
<evidence type="ECO:0000313" key="3">
    <source>
        <dbReference type="Proteomes" id="UP000677228"/>
    </source>
</evidence>
<evidence type="ECO:0000313" key="1">
    <source>
        <dbReference type="EMBL" id="CAF1646802.1"/>
    </source>
</evidence>
<organism evidence="1 3">
    <name type="scientific">Didymodactylos carnosus</name>
    <dbReference type="NCBI Taxonomy" id="1234261"/>
    <lineage>
        <taxon>Eukaryota</taxon>
        <taxon>Metazoa</taxon>
        <taxon>Spiralia</taxon>
        <taxon>Gnathifera</taxon>
        <taxon>Rotifera</taxon>
        <taxon>Eurotatoria</taxon>
        <taxon>Bdelloidea</taxon>
        <taxon>Philodinida</taxon>
        <taxon>Philodinidae</taxon>
        <taxon>Didymodactylos</taxon>
    </lineage>
</organism>
<protein>
    <submittedName>
        <fullName evidence="1">Uncharacterized protein</fullName>
    </submittedName>
</protein>
<gene>
    <name evidence="1" type="ORF">OVA965_LOCUS44605</name>
    <name evidence="2" type="ORF">TMI583_LOCUS47494</name>
</gene>
<reference evidence="1" key="1">
    <citation type="submission" date="2021-02" db="EMBL/GenBank/DDBJ databases">
        <authorList>
            <person name="Nowell W R."/>
        </authorList>
    </citation>
    <scope>NUCLEOTIDE SEQUENCE</scope>
</reference>
<dbReference type="AlphaFoldDB" id="A0A8S2GAL9"/>
<feature type="non-terminal residue" evidence="1">
    <location>
        <position position="1"/>
    </location>
</feature>
<dbReference type="Proteomes" id="UP000677228">
    <property type="component" value="Unassembled WGS sequence"/>
</dbReference>
<name>A0A8S2GAL9_9BILA</name>
<proteinExistence type="predicted"/>
<sequence>MLNYRRSLPPKCCRKDIEEPQAKEGEGPFTIDEDLSDWVKSLVLAKTPTPDFDHKKEYGDHIMK</sequence>
<comment type="caution">
    <text evidence="1">The sequence shown here is derived from an EMBL/GenBank/DDBJ whole genome shotgun (WGS) entry which is preliminary data.</text>
</comment>
<dbReference type="Proteomes" id="UP000682733">
    <property type="component" value="Unassembled WGS sequence"/>
</dbReference>
<accession>A0A8S2GAL9</accession>